<dbReference type="InterPro" id="IPR036013">
    <property type="entry name" value="Band_7/SPFH_dom_sf"/>
</dbReference>
<comment type="caution">
    <text evidence="3">The sequence shown here is derived from an EMBL/GenBank/DDBJ whole genome shotgun (WGS) entry which is preliminary data.</text>
</comment>
<keyword evidence="1" id="KW-0472">Membrane</keyword>
<feature type="transmembrane region" description="Helical" evidence="1">
    <location>
        <begin position="20"/>
        <end position="41"/>
    </location>
</feature>
<dbReference type="Pfam" id="PF01145">
    <property type="entry name" value="Band_7"/>
    <property type="match status" value="1"/>
</dbReference>
<gene>
    <name evidence="3" type="ORF">J0P97_14140</name>
</gene>
<organism evidence="3 4">
    <name type="scientific">Microbacterium flavum</name>
    <dbReference type="NCBI Taxonomy" id="415216"/>
    <lineage>
        <taxon>Bacteria</taxon>
        <taxon>Bacillati</taxon>
        <taxon>Actinomycetota</taxon>
        <taxon>Actinomycetes</taxon>
        <taxon>Micrococcales</taxon>
        <taxon>Microbacteriaceae</taxon>
        <taxon>Microbacterium</taxon>
    </lineage>
</organism>
<dbReference type="Gene3D" id="3.30.479.30">
    <property type="entry name" value="Band 7 domain"/>
    <property type="match status" value="1"/>
</dbReference>
<evidence type="ECO:0000313" key="3">
    <source>
        <dbReference type="EMBL" id="MBT8799198.1"/>
    </source>
</evidence>
<keyword evidence="1" id="KW-0812">Transmembrane</keyword>
<dbReference type="EMBL" id="JAFLHG010000015">
    <property type="protein sequence ID" value="MBT8799198.1"/>
    <property type="molecule type" value="Genomic_DNA"/>
</dbReference>
<sequence length="237" mass="25366">METITSLFGSGGMNSLIKTGGAVLTVLLVVPALFKLLVVTIDEGEAAIRTRNGRPIIRRRARGDHEAGDVVVLRPGSHPVFPILAWYRRVDTRVRSTDLPARQLTSGGARQHLVHASFDWRPVVTGSDLRVFELEVVHVTERTGNIVGAALRDLVASYDRPDLPRNAELSEAVLTACADRVREACGIELLSVVITGDALTDGYLLADAIAGRSTAGDELTALPADWGAAVSRVRAAS</sequence>
<keyword evidence="4" id="KW-1185">Reference proteome</keyword>
<accession>A0ABS5XXC6</accession>
<evidence type="ECO:0000256" key="1">
    <source>
        <dbReference type="SAM" id="Phobius"/>
    </source>
</evidence>
<evidence type="ECO:0000259" key="2">
    <source>
        <dbReference type="Pfam" id="PF01145"/>
    </source>
</evidence>
<dbReference type="Proteomes" id="UP000740605">
    <property type="component" value="Unassembled WGS sequence"/>
</dbReference>
<keyword evidence="1" id="KW-1133">Transmembrane helix</keyword>
<proteinExistence type="predicted"/>
<name>A0ABS5XXC6_9MICO</name>
<feature type="domain" description="Band 7" evidence="2">
    <location>
        <begin position="40"/>
        <end position="194"/>
    </location>
</feature>
<dbReference type="SUPFAM" id="SSF117892">
    <property type="entry name" value="Band 7/SPFH domain"/>
    <property type="match status" value="1"/>
</dbReference>
<reference evidence="3 4" key="1">
    <citation type="submission" date="2021-03" db="EMBL/GenBank/DDBJ databases">
        <title>Microbacterium pauli sp. nov., isolated from microfiltered milk.</title>
        <authorList>
            <person name="Bellassi P."/>
            <person name="Fontana A."/>
            <person name="Callegari M.L."/>
            <person name="Lorenzo M."/>
            <person name="Cappa F."/>
        </authorList>
    </citation>
    <scope>NUCLEOTIDE SEQUENCE [LARGE SCALE GENOMIC DNA]</scope>
    <source>
        <strain evidence="3 4">DSM 18909</strain>
    </source>
</reference>
<evidence type="ECO:0000313" key="4">
    <source>
        <dbReference type="Proteomes" id="UP000740605"/>
    </source>
</evidence>
<protein>
    <recommendedName>
        <fullName evidence="2">Band 7 domain-containing protein</fullName>
    </recommendedName>
</protein>
<dbReference type="InterPro" id="IPR001107">
    <property type="entry name" value="Band_7"/>
</dbReference>